<dbReference type="SMART" id="SM00744">
    <property type="entry name" value="RINGv"/>
    <property type="match status" value="1"/>
</dbReference>
<name>A0A8E2JTN3_9PEZI</name>
<dbReference type="Gene3D" id="3.30.40.10">
    <property type="entry name" value="Zinc/RING finger domain, C3HC4 (zinc finger)"/>
    <property type="match status" value="1"/>
</dbReference>
<feature type="region of interest" description="Disordered" evidence="14">
    <location>
        <begin position="677"/>
        <end position="706"/>
    </location>
</feature>
<feature type="transmembrane region" description="Helical" evidence="15">
    <location>
        <begin position="1172"/>
        <end position="1190"/>
    </location>
</feature>
<dbReference type="PROSITE" id="PS50089">
    <property type="entry name" value="ZF_RING_2"/>
    <property type="match status" value="1"/>
</dbReference>
<keyword evidence="8 13" id="KW-0863">Zinc-finger</keyword>
<keyword evidence="5" id="KW-0808">Transferase</keyword>
<evidence type="ECO:0000256" key="15">
    <source>
        <dbReference type="SAM" id="Phobius"/>
    </source>
</evidence>
<protein>
    <recommendedName>
        <fullName evidence="4">RING-type E3 ubiquitin transferase</fullName>
        <ecNumber evidence="4">2.3.2.27</ecNumber>
    </recommendedName>
</protein>
<dbReference type="Pfam" id="PF23113">
    <property type="entry name" value="MARCHF6_C"/>
    <property type="match status" value="1"/>
</dbReference>
<dbReference type="CDD" id="cd16702">
    <property type="entry name" value="RING_CH-C4HC3_MARCH6"/>
    <property type="match status" value="1"/>
</dbReference>
<feature type="domain" description="RING-CH-type" evidence="17">
    <location>
        <begin position="33"/>
        <end position="94"/>
    </location>
</feature>
<dbReference type="FunFam" id="3.30.40.10:FF:000287">
    <property type="entry name" value="RING finger membrane protein"/>
    <property type="match status" value="1"/>
</dbReference>
<comment type="catalytic activity">
    <reaction evidence="1">
        <text>S-ubiquitinyl-[E2 ubiquitin-conjugating enzyme]-L-cysteine + [acceptor protein]-L-lysine = [E2 ubiquitin-conjugating enzyme]-L-cysteine + N(6)-ubiquitinyl-[acceptor protein]-L-lysine.</text>
        <dbReference type="EC" id="2.3.2.27"/>
    </reaction>
</comment>
<feature type="compositionally biased region" description="Polar residues" evidence="14">
    <location>
        <begin position="555"/>
        <end position="570"/>
    </location>
</feature>
<evidence type="ECO:0000256" key="11">
    <source>
        <dbReference type="ARBA" id="ARBA00022989"/>
    </source>
</evidence>
<dbReference type="OrthoDB" id="1108038at2759"/>
<feature type="transmembrane region" description="Helical" evidence="15">
    <location>
        <begin position="1125"/>
        <end position="1152"/>
    </location>
</feature>
<feature type="transmembrane region" description="Helical" evidence="15">
    <location>
        <begin position="1433"/>
        <end position="1458"/>
    </location>
</feature>
<dbReference type="GO" id="GO:0036503">
    <property type="term" value="P:ERAD pathway"/>
    <property type="evidence" value="ECO:0007669"/>
    <property type="project" value="TreeGrafter"/>
</dbReference>
<feature type="region of interest" description="Disordered" evidence="14">
    <location>
        <begin position="364"/>
        <end position="420"/>
    </location>
</feature>
<feature type="compositionally biased region" description="Basic and acidic residues" evidence="14">
    <location>
        <begin position="607"/>
        <end position="616"/>
    </location>
</feature>
<feature type="transmembrane region" description="Helical" evidence="15">
    <location>
        <begin position="292"/>
        <end position="311"/>
    </location>
</feature>
<dbReference type="Proteomes" id="UP000250140">
    <property type="component" value="Unassembled WGS sequence"/>
</dbReference>
<organism evidence="18 19">
    <name type="scientific">Glonium stellatum</name>
    <dbReference type="NCBI Taxonomy" id="574774"/>
    <lineage>
        <taxon>Eukaryota</taxon>
        <taxon>Fungi</taxon>
        <taxon>Dikarya</taxon>
        <taxon>Ascomycota</taxon>
        <taxon>Pezizomycotina</taxon>
        <taxon>Dothideomycetes</taxon>
        <taxon>Pleosporomycetidae</taxon>
        <taxon>Gloniales</taxon>
        <taxon>Gloniaceae</taxon>
        <taxon>Glonium</taxon>
    </lineage>
</organism>
<evidence type="ECO:0000256" key="4">
    <source>
        <dbReference type="ARBA" id="ARBA00012483"/>
    </source>
</evidence>
<dbReference type="InterPro" id="IPR013083">
    <property type="entry name" value="Znf_RING/FYVE/PHD"/>
</dbReference>
<feature type="compositionally biased region" description="Basic and acidic residues" evidence="14">
    <location>
        <begin position="572"/>
        <end position="584"/>
    </location>
</feature>
<dbReference type="PROSITE" id="PS51292">
    <property type="entry name" value="ZF_RING_CH"/>
    <property type="match status" value="1"/>
</dbReference>
<proteinExistence type="predicted"/>
<evidence type="ECO:0000256" key="6">
    <source>
        <dbReference type="ARBA" id="ARBA00022692"/>
    </source>
</evidence>
<dbReference type="Pfam" id="PF12906">
    <property type="entry name" value="RINGv"/>
    <property type="match status" value="1"/>
</dbReference>
<dbReference type="GO" id="GO:0008270">
    <property type="term" value="F:zinc ion binding"/>
    <property type="evidence" value="ECO:0007669"/>
    <property type="project" value="UniProtKB-KW"/>
</dbReference>
<keyword evidence="7" id="KW-0479">Metal-binding</keyword>
<evidence type="ECO:0000256" key="10">
    <source>
        <dbReference type="ARBA" id="ARBA00022833"/>
    </source>
</evidence>
<evidence type="ECO:0000313" key="19">
    <source>
        <dbReference type="Proteomes" id="UP000250140"/>
    </source>
</evidence>
<evidence type="ECO:0000256" key="3">
    <source>
        <dbReference type="ARBA" id="ARBA00004906"/>
    </source>
</evidence>
<feature type="compositionally biased region" description="Basic and acidic residues" evidence="14">
    <location>
        <begin position="483"/>
        <end position="498"/>
    </location>
</feature>
<feature type="transmembrane region" description="Helical" evidence="15">
    <location>
        <begin position="1663"/>
        <end position="1682"/>
    </location>
</feature>
<keyword evidence="12 15" id="KW-0472">Membrane</keyword>
<evidence type="ECO:0000256" key="2">
    <source>
        <dbReference type="ARBA" id="ARBA00004141"/>
    </source>
</evidence>
<feature type="compositionally biased region" description="Basic and acidic residues" evidence="14">
    <location>
        <begin position="405"/>
        <end position="420"/>
    </location>
</feature>
<keyword evidence="19" id="KW-1185">Reference proteome</keyword>
<dbReference type="InterPro" id="IPR056521">
    <property type="entry name" value="MARCHF6-like_C"/>
</dbReference>
<feature type="region of interest" description="Disordered" evidence="14">
    <location>
        <begin position="463"/>
        <end position="637"/>
    </location>
</feature>
<dbReference type="InterPro" id="IPR011016">
    <property type="entry name" value="Znf_RING-CH"/>
</dbReference>
<feature type="transmembrane region" description="Helical" evidence="15">
    <location>
        <begin position="1478"/>
        <end position="1500"/>
    </location>
</feature>
<feature type="transmembrane region" description="Helical" evidence="15">
    <location>
        <begin position="1274"/>
        <end position="1292"/>
    </location>
</feature>
<keyword evidence="11 15" id="KW-1133">Transmembrane helix</keyword>
<dbReference type="EMBL" id="KV749553">
    <property type="protein sequence ID" value="OCL08927.1"/>
    <property type="molecule type" value="Genomic_DNA"/>
</dbReference>
<evidence type="ECO:0000313" key="18">
    <source>
        <dbReference type="EMBL" id="OCL08927.1"/>
    </source>
</evidence>
<sequence>MDAAGQSLAEAFSAPDLMNDPAYATNTRKEHDRAFDEADTCRICRGEGTTEEALFYPCKCSGSIKFVHQDCLMQWLSHSQKKYCELCKTPFRFTKLYDPGMPQRLPTTVFFRRAIIHILTHFMTWCRGLLVTSVWLVLLPWCMRVVWRSLFWVGDGGWARDLYADSSGQGPQSMSSQPSNMEIIKSAIDAARTVNSTVYINITIPTFTPIAGALNASGSESTAWNLLKRFFFGISSSNSDYPRGPGMNDTANSTVNDLSYRNPSLLSDINFFKWFNSPAANRFVLDVLEGQIITLLVVIAFILIFLIREWVVQQQPVINMAALDADNAGARAQEERNAGQNGPPDPVENIGMVGDQRLEDLEENADEDEVLDAQDLTGSRTGDADNSSELGPRPAFRHSSSNQTQHHEIRQKLHTSEDLPEEIRRVMQEGNLTLESLFDMIKNLPDEEPIKAKLMKIYDEMDSDAHHSSDEESTVSRKRKRASKEEQRREMNEFEGSNHAESSAANRLDQYPKRSSSLEPIDVTESLSTQHRPNMPTRNRSSIATEIRRGLEEGNSWQFPSPDDSFNGTPDTGRESREVEDSVFERWNSLEDQMNSERNNDRGYIQDVEHDSEHSSESWQQIPDPVVEDGNKAITGDEKTLKGKDKAKIVDESSEQLHRVASAGPSFLATLSSENDSLMVNPTDEPADPSETAAEIESPDLSDSEASVLFPEEDEVQQVEQVIPIEAQPVREARRLHPGLIERITDWLWGDVAPVAPQNAEEADNDEHIVQNMADEAPFVPFGGQARNGPREPANAPAQDPEVAAAAAQAGIDLNEQEAIEDAEDLEGILELIGMQGPITGLFQNAMFSAVLISATLACAVWFPYLWGKVVLLFMGSPVALFIKLPLQFIAALADLIVDACLCISAGAVYWVVQLIRWVVLPLTLGWFSNAVNKPADFVAAPARTIAENAMDRMTKLFVESTTFSSPDYFRLSISSHAALRTIQNTTSEAFNSTGNAIVGWYDSIANSTSGGAPIEVVRQVPAAVHFLSGFVLNKTQEAASVLFKTRPYKITLDLGHNVTSAYASFEQWTATDRLIAIFAGYTFFAVAGALYLKRAAPISSSQQGRKIETIIAEVLQQAGGVLKVILIISIEMIAFPLYCGLLLDIALLPLFENASLYSRYVFTTRSPWTSGFVHWFVGTCYMFHFALFVSMCRKIMRSGVLYFIRDPDDPTFHPVRDVLERNVTTQLRKIAFSALVYGALVIICLGGVVWGLNYSFTGILPIHWSSHTPALEFPLDLLFYNFLTPLVIKVFKPSDGLHLMYQWWFKSCARLLRLSNFLFGEKAKDEEGHYVWRSWSSWFAGEKGDVEKLVIGEDRKSLAEERGTEVYFLFDGKYVRAPASDQVRIPKGDPVFVEVDQFNNRLDGKPEEGGVHARSSDMVTTVYIPPWFRVRIALFVLTIWVFAAATGVGVTIVPLLFGRFIFSYFVPQNVRMNDIYAFSLGIYTLGGAFYACLHMGILITHIRRPLPSPLTTLRTVASTVTKFTCRVLKIAYVYTSLILLLPILFALLLELYILIPLHAYLGPHEPHVVHLIQDWTLGFLYARLAARLIFSNRNSRPARAFAAVIRDGYANPNARLATRCFILPVLVIFGIAVLVPSVLAWALNRTVWAGASEGIKSQVWRFSYPAVAACVGWVWIVREAIGVVGKWRMVVRDEVYLIGERLHNFGEKRPGTMPQRVSENVRT</sequence>
<dbReference type="PANTHER" id="PTHR13145:SF0">
    <property type="entry name" value="E3 UBIQUITIN-PROTEIN LIGASE MARCHF6"/>
    <property type="match status" value="1"/>
</dbReference>
<evidence type="ECO:0000259" key="17">
    <source>
        <dbReference type="PROSITE" id="PS51292"/>
    </source>
</evidence>
<feature type="transmembrane region" description="Helical" evidence="15">
    <location>
        <begin position="1568"/>
        <end position="1587"/>
    </location>
</feature>
<evidence type="ECO:0000256" key="13">
    <source>
        <dbReference type="PROSITE-ProRule" id="PRU00175"/>
    </source>
</evidence>
<keyword evidence="6 15" id="KW-0812">Transmembrane</keyword>
<evidence type="ECO:0000256" key="7">
    <source>
        <dbReference type="ARBA" id="ARBA00022723"/>
    </source>
</evidence>
<evidence type="ECO:0000256" key="5">
    <source>
        <dbReference type="ARBA" id="ARBA00022679"/>
    </source>
</evidence>
<evidence type="ECO:0000256" key="1">
    <source>
        <dbReference type="ARBA" id="ARBA00000900"/>
    </source>
</evidence>
<feature type="compositionally biased region" description="Polar residues" evidence="14">
    <location>
        <begin position="525"/>
        <end position="544"/>
    </location>
</feature>
<feature type="transmembrane region" description="Helical" evidence="15">
    <location>
        <begin position="1231"/>
        <end position="1254"/>
    </location>
</feature>
<feature type="transmembrane region" description="Helical" evidence="15">
    <location>
        <begin position="122"/>
        <end position="142"/>
    </location>
</feature>
<evidence type="ECO:0000256" key="12">
    <source>
        <dbReference type="ARBA" id="ARBA00023136"/>
    </source>
</evidence>
<dbReference type="GO" id="GO:0005789">
    <property type="term" value="C:endoplasmic reticulum membrane"/>
    <property type="evidence" value="ECO:0007669"/>
    <property type="project" value="TreeGrafter"/>
</dbReference>
<dbReference type="GO" id="GO:0061630">
    <property type="term" value="F:ubiquitin protein ligase activity"/>
    <property type="evidence" value="ECO:0007669"/>
    <property type="project" value="UniProtKB-EC"/>
</dbReference>
<reference evidence="18 19" key="1">
    <citation type="journal article" date="2016" name="Nat. Commun.">
        <title>Ectomycorrhizal ecology is imprinted in the genome of the dominant symbiotic fungus Cenococcum geophilum.</title>
        <authorList>
            <consortium name="DOE Joint Genome Institute"/>
            <person name="Peter M."/>
            <person name="Kohler A."/>
            <person name="Ohm R.A."/>
            <person name="Kuo A."/>
            <person name="Krutzmann J."/>
            <person name="Morin E."/>
            <person name="Arend M."/>
            <person name="Barry K.W."/>
            <person name="Binder M."/>
            <person name="Choi C."/>
            <person name="Clum A."/>
            <person name="Copeland A."/>
            <person name="Grisel N."/>
            <person name="Haridas S."/>
            <person name="Kipfer T."/>
            <person name="LaButti K."/>
            <person name="Lindquist E."/>
            <person name="Lipzen A."/>
            <person name="Maire R."/>
            <person name="Meier B."/>
            <person name="Mihaltcheva S."/>
            <person name="Molinier V."/>
            <person name="Murat C."/>
            <person name="Poggeler S."/>
            <person name="Quandt C.A."/>
            <person name="Sperisen C."/>
            <person name="Tritt A."/>
            <person name="Tisserant E."/>
            <person name="Crous P.W."/>
            <person name="Henrissat B."/>
            <person name="Nehls U."/>
            <person name="Egli S."/>
            <person name="Spatafora J.W."/>
            <person name="Grigoriev I.V."/>
            <person name="Martin F.M."/>
        </authorList>
    </citation>
    <scope>NUCLEOTIDE SEQUENCE [LARGE SCALE GENOMIC DNA]</scope>
    <source>
        <strain evidence="18 19">CBS 207.34</strain>
    </source>
</reference>
<dbReference type="SUPFAM" id="SSF57850">
    <property type="entry name" value="RING/U-box"/>
    <property type="match status" value="1"/>
</dbReference>
<evidence type="ECO:0000256" key="14">
    <source>
        <dbReference type="SAM" id="MobiDB-lite"/>
    </source>
</evidence>
<evidence type="ECO:0000259" key="16">
    <source>
        <dbReference type="PROSITE" id="PS50089"/>
    </source>
</evidence>
<feature type="compositionally biased region" description="Polar residues" evidence="14">
    <location>
        <begin position="376"/>
        <end position="389"/>
    </location>
</feature>
<feature type="region of interest" description="Disordered" evidence="14">
    <location>
        <begin position="331"/>
        <end position="351"/>
    </location>
</feature>
<keyword evidence="9" id="KW-0833">Ubl conjugation pathway</keyword>
<comment type="pathway">
    <text evidence="3">Protein modification; protein ubiquitination.</text>
</comment>
<dbReference type="PANTHER" id="PTHR13145">
    <property type="entry name" value="SSM4 PROTEIN"/>
    <property type="match status" value="1"/>
</dbReference>
<feature type="transmembrane region" description="Helical" evidence="15">
    <location>
        <begin position="1622"/>
        <end position="1643"/>
    </location>
</feature>
<feature type="transmembrane region" description="Helical" evidence="15">
    <location>
        <begin position="846"/>
        <end position="868"/>
    </location>
</feature>
<dbReference type="InterPro" id="IPR001841">
    <property type="entry name" value="Znf_RING"/>
</dbReference>
<gene>
    <name evidence="18" type="ORF">AOQ84DRAFT_354254</name>
</gene>
<dbReference type="EC" id="2.3.2.27" evidence="4"/>
<accession>A0A8E2JTN3</accession>
<feature type="transmembrane region" description="Helical" evidence="15">
    <location>
        <begin position="1532"/>
        <end position="1556"/>
    </location>
</feature>
<evidence type="ECO:0000256" key="8">
    <source>
        <dbReference type="ARBA" id="ARBA00022771"/>
    </source>
</evidence>
<feature type="domain" description="RING-type" evidence="16">
    <location>
        <begin position="41"/>
        <end position="88"/>
    </location>
</feature>
<evidence type="ECO:0000256" key="9">
    <source>
        <dbReference type="ARBA" id="ARBA00022786"/>
    </source>
</evidence>
<comment type="subcellular location">
    <subcellularLocation>
        <location evidence="2">Membrane</location>
        <topology evidence="2">Multi-pass membrane protein</topology>
    </subcellularLocation>
</comment>
<keyword evidence="10" id="KW-0862">Zinc</keyword>